<feature type="binding site" evidence="4">
    <location>
        <position position="77"/>
    </location>
    <ligand>
        <name>substrate</name>
    </ligand>
</feature>
<dbReference type="GO" id="GO:0000287">
    <property type="term" value="F:magnesium ion binding"/>
    <property type="evidence" value="ECO:0007669"/>
    <property type="project" value="TreeGrafter"/>
</dbReference>
<evidence type="ECO:0000313" key="7">
    <source>
        <dbReference type="EMBL" id="AKQ67316.1"/>
    </source>
</evidence>
<dbReference type="InterPro" id="IPR005000">
    <property type="entry name" value="Aldolase/citrate-lyase_domain"/>
</dbReference>
<keyword evidence="8" id="KW-1185">Reference proteome</keyword>
<dbReference type="AlphaFoldDB" id="A0A0H4WV80"/>
<dbReference type="KEGG" id="mym:A176_004228"/>
<dbReference type="GO" id="GO:0016829">
    <property type="term" value="F:lyase activity"/>
    <property type="evidence" value="ECO:0007669"/>
    <property type="project" value="UniProtKB-KW"/>
</dbReference>
<keyword evidence="7" id="KW-0456">Lyase</keyword>
<evidence type="ECO:0000259" key="6">
    <source>
        <dbReference type="Pfam" id="PF03328"/>
    </source>
</evidence>
<reference evidence="7 8" key="1">
    <citation type="journal article" date="2016" name="PLoS ONE">
        <title>Complete Genome Sequence and Comparative Genomics of a Novel Myxobacterium Myxococcus hansupus.</title>
        <authorList>
            <person name="Sharma G."/>
            <person name="Narwani T."/>
            <person name="Subramanian S."/>
        </authorList>
    </citation>
    <scope>NUCLEOTIDE SEQUENCE [LARGE SCALE GENOMIC DNA]</scope>
    <source>
        <strain evidence="8">mixupus</strain>
    </source>
</reference>
<dbReference type="InterPro" id="IPR040442">
    <property type="entry name" value="Pyrv_kinase-like_dom_sf"/>
</dbReference>
<keyword evidence="2 5" id="KW-0479">Metal-binding</keyword>
<accession>A0A0H4WV80</accession>
<dbReference type="PATRIC" id="fig|1297742.4.peg.4271"/>
<organism evidence="7 8">
    <name type="scientific">Pseudomyxococcus hansupus</name>
    <dbReference type="NCBI Taxonomy" id="1297742"/>
    <lineage>
        <taxon>Bacteria</taxon>
        <taxon>Pseudomonadati</taxon>
        <taxon>Myxococcota</taxon>
        <taxon>Myxococcia</taxon>
        <taxon>Myxococcales</taxon>
        <taxon>Cystobacterineae</taxon>
        <taxon>Myxococcaceae</taxon>
        <taxon>Pseudomyxococcus</taxon>
    </lineage>
</organism>
<evidence type="ECO:0000313" key="8">
    <source>
        <dbReference type="Proteomes" id="UP000009026"/>
    </source>
</evidence>
<evidence type="ECO:0000256" key="5">
    <source>
        <dbReference type="PIRSR" id="PIRSR015582-2"/>
    </source>
</evidence>
<dbReference type="PIRSF" id="PIRSF015582">
    <property type="entry name" value="Cit_lyase_B"/>
    <property type="match status" value="1"/>
</dbReference>
<evidence type="ECO:0000256" key="2">
    <source>
        <dbReference type="ARBA" id="ARBA00022723"/>
    </source>
</evidence>
<dbReference type="PANTHER" id="PTHR32308:SF0">
    <property type="entry name" value="HPCH_HPAI ALDOLASE_CITRATE LYASE DOMAIN-CONTAINING PROTEIN"/>
    <property type="match status" value="1"/>
</dbReference>
<feature type="binding site" evidence="5">
    <location>
        <position position="135"/>
    </location>
    <ligand>
        <name>Mg(2+)</name>
        <dbReference type="ChEBI" id="CHEBI:18420"/>
    </ligand>
</feature>
<dbReference type="Gene3D" id="3.20.20.60">
    <property type="entry name" value="Phosphoenolpyruvate-binding domains"/>
    <property type="match status" value="1"/>
</dbReference>
<dbReference type="InterPro" id="IPR011206">
    <property type="entry name" value="Citrate_lyase_beta/mcl1/mcl2"/>
</dbReference>
<protein>
    <submittedName>
        <fullName evidence="7">Citrate lyase beta chain</fullName>
    </submittedName>
</protein>
<keyword evidence="3 5" id="KW-0460">Magnesium</keyword>
<dbReference type="GO" id="GO:0006107">
    <property type="term" value="P:oxaloacetate metabolic process"/>
    <property type="evidence" value="ECO:0007669"/>
    <property type="project" value="TreeGrafter"/>
</dbReference>
<dbReference type="Proteomes" id="UP000009026">
    <property type="component" value="Chromosome"/>
</dbReference>
<dbReference type="Pfam" id="PF03328">
    <property type="entry name" value="HpcH_HpaI"/>
    <property type="match status" value="1"/>
</dbReference>
<dbReference type="InterPro" id="IPR015813">
    <property type="entry name" value="Pyrv/PenolPyrv_kinase-like_dom"/>
</dbReference>
<feature type="binding site" evidence="4">
    <location>
        <position position="135"/>
    </location>
    <ligand>
        <name>substrate</name>
    </ligand>
</feature>
<gene>
    <name evidence="7" type="ORF">A176_004228</name>
</gene>
<dbReference type="eggNOG" id="COG2301">
    <property type="taxonomic scope" value="Bacteria"/>
</dbReference>
<sequence length="290" mass="31553">MQALPPEATMKFTRYCRSILFTPALAVDRFARGQQSGADISLVDLEDSVAASHKDAARQHAEAFFTAPRGPSRRAVRINTVTRPEGLRDVLALRGYAVKPDAVLVPKVESPRDLEIVEQVLGASCSQVDLLALVETPRGVENVHAIARATPRLKALVFGSADFSFSIGASLSWDPLHYARSRLVTAARAANVQVVDSPLFDMADEEGLRRECQLARSMGFSGKAAVHPRQVAIINQAFSPDENTLRKARKIVTESQARDFNICVVEGTMVGAPFVEAAKRTLEEFGPQEG</sequence>
<feature type="binding site" evidence="5">
    <location>
        <position position="162"/>
    </location>
    <ligand>
        <name>Mg(2+)</name>
        <dbReference type="ChEBI" id="CHEBI:18420"/>
    </ligand>
</feature>
<dbReference type="EMBL" id="CP012109">
    <property type="protein sequence ID" value="AKQ67316.1"/>
    <property type="molecule type" value="Genomic_DNA"/>
</dbReference>
<dbReference type="PANTHER" id="PTHR32308">
    <property type="entry name" value="LYASE BETA SUBUNIT, PUTATIVE (AFU_ORTHOLOGUE AFUA_4G13030)-RELATED"/>
    <property type="match status" value="1"/>
</dbReference>
<name>A0A0H4WV80_9BACT</name>
<dbReference type="SUPFAM" id="SSF51621">
    <property type="entry name" value="Phosphoenolpyruvate/pyruvate domain"/>
    <property type="match status" value="1"/>
</dbReference>
<proteinExistence type="predicted"/>
<evidence type="ECO:0000256" key="1">
    <source>
        <dbReference type="ARBA" id="ARBA00001946"/>
    </source>
</evidence>
<comment type="cofactor">
    <cofactor evidence="1">
        <name>Mg(2+)</name>
        <dbReference type="ChEBI" id="CHEBI:18420"/>
    </cofactor>
</comment>
<dbReference type="STRING" id="1297742.A176_004228"/>
<evidence type="ECO:0000256" key="4">
    <source>
        <dbReference type="PIRSR" id="PIRSR015582-1"/>
    </source>
</evidence>
<evidence type="ECO:0000256" key="3">
    <source>
        <dbReference type="ARBA" id="ARBA00022842"/>
    </source>
</evidence>
<feature type="domain" description="HpcH/HpaI aldolase/citrate lyase" evidence="6">
    <location>
        <begin position="17"/>
        <end position="228"/>
    </location>
</feature>